<sequence length="103" mass="11906">MKVNRCDVCGIYYDALPDECCIVISNIRGKVYYYVREHDSLCKKLDLCPVCIRKIQEVIDERAKQKKCSKTSFMILVKMKENIACVSEKQTDLDNITETGCKE</sequence>
<evidence type="ECO:0000313" key="2">
    <source>
        <dbReference type="Proteomes" id="UP000783588"/>
    </source>
</evidence>
<protein>
    <submittedName>
        <fullName evidence="1">Uncharacterized protein</fullName>
    </submittedName>
</protein>
<comment type="caution">
    <text evidence="1">The sequence shown here is derived from an EMBL/GenBank/DDBJ whole genome shotgun (WGS) entry which is preliminary data.</text>
</comment>
<gene>
    <name evidence="1" type="ORF">KQI75_11930</name>
</gene>
<keyword evidence="2" id="KW-1185">Reference proteome</keyword>
<dbReference type="Proteomes" id="UP000783588">
    <property type="component" value="Unassembled WGS sequence"/>
</dbReference>
<proteinExistence type="predicted"/>
<dbReference type="RefSeq" id="WP_216471029.1">
    <property type="nucleotide sequence ID" value="NZ_JAHLQI010000007.1"/>
</dbReference>
<name>A0ABS6EVW2_9FIRM</name>
<reference evidence="1 2" key="1">
    <citation type="submission" date="2021-06" db="EMBL/GenBank/DDBJ databases">
        <authorList>
            <person name="Sun Q."/>
            <person name="Li D."/>
        </authorList>
    </citation>
    <scope>NUCLEOTIDE SEQUENCE [LARGE SCALE GENOMIC DNA]</scope>
    <source>
        <strain evidence="1 2">MSJd-7</strain>
    </source>
</reference>
<accession>A0ABS6EVW2</accession>
<organism evidence="1 2">
    <name type="scientific">Butyricicoccus intestinisimiae</name>
    <dbReference type="NCBI Taxonomy" id="2841509"/>
    <lineage>
        <taxon>Bacteria</taxon>
        <taxon>Bacillati</taxon>
        <taxon>Bacillota</taxon>
        <taxon>Clostridia</taxon>
        <taxon>Eubacteriales</taxon>
        <taxon>Butyricicoccaceae</taxon>
        <taxon>Butyricicoccus</taxon>
    </lineage>
</organism>
<dbReference type="EMBL" id="JAHLQI010000007">
    <property type="protein sequence ID" value="MBU5491317.1"/>
    <property type="molecule type" value="Genomic_DNA"/>
</dbReference>
<evidence type="ECO:0000313" key="1">
    <source>
        <dbReference type="EMBL" id="MBU5491317.1"/>
    </source>
</evidence>